<keyword evidence="1" id="KW-0812">Transmembrane</keyword>
<dbReference type="AlphaFoldDB" id="A0A166H2B7"/>
<evidence type="ECO:0000256" key="1">
    <source>
        <dbReference type="SAM" id="Phobius"/>
    </source>
</evidence>
<gene>
    <name evidence="3" type="ORF">FIBSPDRAFT_1046273</name>
</gene>
<protein>
    <recommendedName>
        <fullName evidence="2">DUF6533 domain-containing protein</fullName>
    </recommendedName>
</protein>
<reference evidence="3 4" key="1">
    <citation type="journal article" date="2016" name="Mol. Biol. Evol.">
        <title>Comparative Genomics of Early-Diverging Mushroom-Forming Fungi Provides Insights into the Origins of Lignocellulose Decay Capabilities.</title>
        <authorList>
            <person name="Nagy L.G."/>
            <person name="Riley R."/>
            <person name="Tritt A."/>
            <person name="Adam C."/>
            <person name="Daum C."/>
            <person name="Floudas D."/>
            <person name="Sun H."/>
            <person name="Yadav J.S."/>
            <person name="Pangilinan J."/>
            <person name="Larsson K.H."/>
            <person name="Matsuura K."/>
            <person name="Barry K."/>
            <person name="Labutti K."/>
            <person name="Kuo R."/>
            <person name="Ohm R.A."/>
            <person name="Bhattacharya S.S."/>
            <person name="Shirouzu T."/>
            <person name="Yoshinaga Y."/>
            <person name="Martin F.M."/>
            <person name="Grigoriev I.V."/>
            <person name="Hibbett D.S."/>
        </authorList>
    </citation>
    <scope>NUCLEOTIDE SEQUENCE [LARGE SCALE GENOMIC DNA]</scope>
    <source>
        <strain evidence="3 4">CBS 109695</strain>
    </source>
</reference>
<evidence type="ECO:0000313" key="3">
    <source>
        <dbReference type="EMBL" id="KZP18409.1"/>
    </source>
</evidence>
<feature type="transmembrane region" description="Helical" evidence="1">
    <location>
        <begin position="84"/>
        <end position="105"/>
    </location>
</feature>
<keyword evidence="1" id="KW-0472">Membrane</keyword>
<feature type="transmembrane region" description="Helical" evidence="1">
    <location>
        <begin position="238"/>
        <end position="258"/>
    </location>
</feature>
<dbReference type="Pfam" id="PF20151">
    <property type="entry name" value="DUF6533"/>
    <property type="match status" value="1"/>
</dbReference>
<dbReference type="Proteomes" id="UP000076532">
    <property type="component" value="Unassembled WGS sequence"/>
</dbReference>
<proteinExistence type="predicted"/>
<dbReference type="InterPro" id="IPR045340">
    <property type="entry name" value="DUF6533"/>
</dbReference>
<accession>A0A166H2B7</accession>
<feature type="transmembrane region" description="Helical" evidence="1">
    <location>
        <begin position="147"/>
        <end position="166"/>
    </location>
</feature>
<feature type="transmembrane region" description="Helical" evidence="1">
    <location>
        <begin position="117"/>
        <end position="141"/>
    </location>
</feature>
<organism evidence="3 4">
    <name type="scientific">Athelia psychrophila</name>
    <dbReference type="NCBI Taxonomy" id="1759441"/>
    <lineage>
        <taxon>Eukaryota</taxon>
        <taxon>Fungi</taxon>
        <taxon>Dikarya</taxon>
        <taxon>Basidiomycota</taxon>
        <taxon>Agaricomycotina</taxon>
        <taxon>Agaricomycetes</taxon>
        <taxon>Agaricomycetidae</taxon>
        <taxon>Atheliales</taxon>
        <taxon>Atheliaceae</taxon>
        <taxon>Athelia</taxon>
    </lineage>
</organism>
<feature type="transmembrane region" description="Helical" evidence="1">
    <location>
        <begin position="215"/>
        <end position="231"/>
    </location>
</feature>
<feature type="transmembrane region" description="Helical" evidence="1">
    <location>
        <begin position="49"/>
        <end position="72"/>
    </location>
</feature>
<evidence type="ECO:0000259" key="2">
    <source>
        <dbReference type="Pfam" id="PF20151"/>
    </source>
</evidence>
<dbReference type="EMBL" id="KV417573">
    <property type="protein sequence ID" value="KZP18409.1"/>
    <property type="molecule type" value="Genomic_DNA"/>
</dbReference>
<keyword evidence="4" id="KW-1185">Reference proteome</keyword>
<name>A0A166H2B7_9AGAM</name>
<sequence length="323" mass="35351">MSDSALIGKLLQTQTATYLTLGTLTAATWDWTLALAEEYRIVKRCGLSFAILAYFLARTSAVMLCVLTLIFYTGVPPGENSCSAVFGGIGGMIVIGNASKGYLFLLRVRAVYGKSLLVTLCVGVGWLLMVGSRLTVALLVHTTPLGQTGYCAVTVIGSLPTISLWLNFAYDTCIFISISVRLASYTTTTAAPWILTFVRGYGLPPTMRRLLQEGQLYYLYVPVFVTVLPIFEGNVFSTNLVAIFSAAIIAVSPVGPIYQAIFTVPATVTETIMTCKVFRAMVLRSFEVHDQNITSRDLRHLNRRPSSSLDDSLTYRRLGHLTH</sequence>
<evidence type="ECO:0000313" key="4">
    <source>
        <dbReference type="Proteomes" id="UP000076532"/>
    </source>
</evidence>
<keyword evidence="1" id="KW-1133">Transmembrane helix</keyword>
<feature type="transmembrane region" description="Helical" evidence="1">
    <location>
        <begin position="173"/>
        <end position="195"/>
    </location>
</feature>
<feature type="domain" description="DUF6533" evidence="2">
    <location>
        <begin position="18"/>
        <end position="62"/>
    </location>
</feature>